<evidence type="ECO:0000313" key="3">
    <source>
        <dbReference type="EMBL" id="CCC90512.1"/>
    </source>
</evidence>
<organism evidence="3">
    <name type="scientific">Trypanosoma congolense (strain IL3000)</name>
    <dbReference type="NCBI Taxonomy" id="1068625"/>
    <lineage>
        <taxon>Eukaryota</taxon>
        <taxon>Discoba</taxon>
        <taxon>Euglenozoa</taxon>
        <taxon>Kinetoplastea</taxon>
        <taxon>Metakinetoplastina</taxon>
        <taxon>Trypanosomatida</taxon>
        <taxon>Trypanosomatidae</taxon>
        <taxon>Trypanosoma</taxon>
        <taxon>Nannomonas</taxon>
    </lineage>
</organism>
<dbReference type="Pfam" id="PF12146">
    <property type="entry name" value="Hydrolase_4"/>
    <property type="match status" value="1"/>
</dbReference>
<dbReference type="GO" id="GO:0016787">
    <property type="term" value="F:hydrolase activity"/>
    <property type="evidence" value="ECO:0007669"/>
    <property type="project" value="UniProtKB-KW"/>
</dbReference>
<dbReference type="Gene3D" id="3.40.50.1820">
    <property type="entry name" value="alpha/beta hydrolase"/>
    <property type="match status" value="1"/>
</dbReference>
<reference evidence="3" key="1">
    <citation type="journal article" date="2012" name="Proc. Natl. Acad. Sci. U.S.A.">
        <title>Antigenic diversity is generated by distinct evolutionary mechanisms in African trypanosome species.</title>
        <authorList>
            <person name="Jackson A.P."/>
            <person name="Berry A."/>
            <person name="Aslett M."/>
            <person name="Allison H.C."/>
            <person name="Burton P."/>
            <person name="Vavrova-Anderson J."/>
            <person name="Brown R."/>
            <person name="Browne H."/>
            <person name="Corton N."/>
            <person name="Hauser H."/>
            <person name="Gamble J."/>
            <person name="Gilderthorp R."/>
            <person name="Marcello L."/>
            <person name="McQuillan J."/>
            <person name="Otto T.D."/>
            <person name="Quail M.A."/>
            <person name="Sanders M.J."/>
            <person name="van Tonder A."/>
            <person name="Ginger M.L."/>
            <person name="Field M.C."/>
            <person name="Barry J.D."/>
            <person name="Hertz-Fowler C."/>
            <person name="Berriman M."/>
        </authorList>
    </citation>
    <scope>NUCLEOTIDE SEQUENCE</scope>
    <source>
        <strain evidence="3">IL3000</strain>
    </source>
</reference>
<feature type="domain" description="Serine aminopeptidase S33" evidence="2">
    <location>
        <begin position="236"/>
        <end position="292"/>
    </location>
</feature>
<proteinExistence type="predicted"/>
<dbReference type="Pfam" id="PF00561">
    <property type="entry name" value="Abhydrolase_1"/>
    <property type="match status" value="1"/>
</dbReference>
<dbReference type="EMBL" id="HE575318">
    <property type="protein sequence ID" value="CCC90512.1"/>
    <property type="molecule type" value="Genomic_DNA"/>
</dbReference>
<evidence type="ECO:0000259" key="1">
    <source>
        <dbReference type="Pfam" id="PF00561"/>
    </source>
</evidence>
<dbReference type="AlphaFoldDB" id="G0UMV3"/>
<feature type="domain" description="AB hydrolase-1" evidence="1">
    <location>
        <begin position="35"/>
        <end position="150"/>
    </location>
</feature>
<sequence length="312" mass="34588">MPPTPDTVIYVGKCGSTGEDISICYNTFGKPSDPCLLLVMGLNGVAPMWRDEFCEMLADGGFYVIRYDNRDMGLSTRLKNHPPPGIFRMFLPQCLSFGATIPYTLDDMAADGMNLLTALGIEKAHIVGSSMGGMIVQVMAIKYPDRVLSLNIIYSHTGSSKRIPETYATKLLFLKKPKSDSVEDLLEFKCMLGRHLRGPGYEVADEDFKLFLRRMLERAPENPEGMLRQLAAIQRAESRDEGLKKVNVPTLVIHGLLDEVVPYGNGIQIAELVGLSAKLVLYPRMGHEIHVELVPSITQEIICNCRRAPPTS</sequence>
<dbReference type="PANTHER" id="PTHR43433:SF7">
    <property type="entry name" value="ALPHA_BETA FOLD FAMILY, PUTATIVE-RELATED"/>
    <property type="match status" value="1"/>
</dbReference>
<keyword evidence="3" id="KW-0378">Hydrolase</keyword>
<dbReference type="PANTHER" id="PTHR43433">
    <property type="entry name" value="HYDROLASE, ALPHA/BETA FOLD FAMILY PROTEIN"/>
    <property type="match status" value="1"/>
</dbReference>
<protein>
    <submittedName>
        <fullName evidence="3">Putative hydrolase, alpha/beta fold family</fullName>
    </submittedName>
</protein>
<dbReference type="SUPFAM" id="SSF53474">
    <property type="entry name" value="alpha/beta-Hydrolases"/>
    <property type="match status" value="1"/>
</dbReference>
<dbReference type="InterPro" id="IPR050471">
    <property type="entry name" value="AB_hydrolase"/>
</dbReference>
<dbReference type="InterPro" id="IPR000073">
    <property type="entry name" value="AB_hydrolase_1"/>
</dbReference>
<dbReference type="PRINTS" id="PR00111">
    <property type="entry name" value="ABHYDROLASE"/>
</dbReference>
<gene>
    <name evidence="3" type="ORF">TCIL3000_5_2210</name>
</gene>
<evidence type="ECO:0000259" key="2">
    <source>
        <dbReference type="Pfam" id="PF12146"/>
    </source>
</evidence>
<accession>G0UMV3</accession>
<dbReference type="InterPro" id="IPR029058">
    <property type="entry name" value="AB_hydrolase_fold"/>
</dbReference>
<dbReference type="VEuPathDB" id="TriTrypDB:TcIL3000_5_2210"/>
<name>G0UMV3_TRYCI</name>
<dbReference type="InterPro" id="IPR022742">
    <property type="entry name" value="Hydrolase_4"/>
</dbReference>